<dbReference type="EMBL" id="JACEIK010006996">
    <property type="protein sequence ID" value="MCE3049584.1"/>
    <property type="molecule type" value="Genomic_DNA"/>
</dbReference>
<gene>
    <name evidence="2" type="ORF">HAX54_045208</name>
</gene>
<evidence type="ECO:0000256" key="1">
    <source>
        <dbReference type="SAM" id="MobiDB-lite"/>
    </source>
</evidence>
<keyword evidence="3" id="KW-1185">Reference proteome</keyword>
<feature type="region of interest" description="Disordered" evidence="1">
    <location>
        <begin position="70"/>
        <end position="90"/>
    </location>
</feature>
<accession>A0ABS8WHE8</accession>
<protein>
    <submittedName>
        <fullName evidence="2">Uncharacterized protein</fullName>
    </submittedName>
</protein>
<proteinExistence type="predicted"/>
<sequence>MEPVGNRVGSRDVRAGIVSVRAGHRWWWCEGIGRRNGRGVVQVKGRVARYGGSPVAVGAAMGAGREEIGRLRGSGGEKEGVAARLGGKEE</sequence>
<evidence type="ECO:0000313" key="3">
    <source>
        <dbReference type="Proteomes" id="UP000823775"/>
    </source>
</evidence>
<organism evidence="2 3">
    <name type="scientific">Datura stramonium</name>
    <name type="common">Jimsonweed</name>
    <name type="synonym">Common thornapple</name>
    <dbReference type="NCBI Taxonomy" id="4076"/>
    <lineage>
        <taxon>Eukaryota</taxon>
        <taxon>Viridiplantae</taxon>
        <taxon>Streptophyta</taxon>
        <taxon>Embryophyta</taxon>
        <taxon>Tracheophyta</taxon>
        <taxon>Spermatophyta</taxon>
        <taxon>Magnoliopsida</taxon>
        <taxon>eudicotyledons</taxon>
        <taxon>Gunneridae</taxon>
        <taxon>Pentapetalae</taxon>
        <taxon>asterids</taxon>
        <taxon>lamiids</taxon>
        <taxon>Solanales</taxon>
        <taxon>Solanaceae</taxon>
        <taxon>Solanoideae</taxon>
        <taxon>Datureae</taxon>
        <taxon>Datura</taxon>
    </lineage>
</organism>
<evidence type="ECO:0000313" key="2">
    <source>
        <dbReference type="EMBL" id="MCE3049584.1"/>
    </source>
</evidence>
<reference evidence="2 3" key="1">
    <citation type="journal article" date="2021" name="BMC Genomics">
        <title>Datura genome reveals duplications of psychoactive alkaloid biosynthetic genes and high mutation rate following tissue culture.</title>
        <authorList>
            <person name="Rajewski A."/>
            <person name="Carter-House D."/>
            <person name="Stajich J."/>
            <person name="Litt A."/>
        </authorList>
    </citation>
    <scope>NUCLEOTIDE SEQUENCE [LARGE SCALE GENOMIC DNA]</scope>
    <source>
        <strain evidence="2">AR-01</strain>
    </source>
</reference>
<name>A0ABS8WHE8_DATST</name>
<comment type="caution">
    <text evidence="2">The sequence shown here is derived from an EMBL/GenBank/DDBJ whole genome shotgun (WGS) entry which is preliminary data.</text>
</comment>
<dbReference type="Proteomes" id="UP000823775">
    <property type="component" value="Unassembled WGS sequence"/>
</dbReference>